<evidence type="ECO:0000256" key="5">
    <source>
        <dbReference type="ARBA" id="ARBA00023242"/>
    </source>
</evidence>
<evidence type="ECO:0000256" key="3">
    <source>
        <dbReference type="ARBA" id="ARBA00023125"/>
    </source>
</evidence>
<comment type="caution">
    <text evidence="8">The sequence shown here is derived from an EMBL/GenBank/DDBJ whole genome shotgun (WGS) entry which is preliminary data.</text>
</comment>
<evidence type="ECO:0000313" key="9">
    <source>
        <dbReference type="Proteomes" id="UP000489600"/>
    </source>
</evidence>
<dbReference type="GO" id="GO:0005634">
    <property type="term" value="C:nucleus"/>
    <property type="evidence" value="ECO:0007669"/>
    <property type="project" value="UniProtKB-SubCell"/>
</dbReference>
<dbReference type="Pfam" id="PF00010">
    <property type="entry name" value="HLH"/>
    <property type="match status" value="1"/>
</dbReference>
<evidence type="ECO:0000256" key="4">
    <source>
        <dbReference type="ARBA" id="ARBA00023163"/>
    </source>
</evidence>
<dbReference type="InterPro" id="IPR036638">
    <property type="entry name" value="HLH_DNA-bd_sf"/>
</dbReference>
<keyword evidence="2" id="KW-0805">Transcription regulation</keyword>
<comment type="subcellular location">
    <subcellularLocation>
        <location evidence="1">Nucleus</location>
    </subcellularLocation>
</comment>
<keyword evidence="5" id="KW-0539">Nucleus</keyword>
<feature type="compositionally biased region" description="Basic and acidic residues" evidence="6">
    <location>
        <begin position="60"/>
        <end position="113"/>
    </location>
</feature>
<organism evidence="8 9">
    <name type="scientific">Arabis nemorensis</name>
    <dbReference type="NCBI Taxonomy" id="586526"/>
    <lineage>
        <taxon>Eukaryota</taxon>
        <taxon>Viridiplantae</taxon>
        <taxon>Streptophyta</taxon>
        <taxon>Embryophyta</taxon>
        <taxon>Tracheophyta</taxon>
        <taxon>Spermatophyta</taxon>
        <taxon>Magnoliopsida</taxon>
        <taxon>eudicotyledons</taxon>
        <taxon>Gunneridae</taxon>
        <taxon>Pentapetalae</taxon>
        <taxon>rosids</taxon>
        <taxon>malvids</taxon>
        <taxon>Brassicales</taxon>
        <taxon>Brassicaceae</taxon>
        <taxon>Arabideae</taxon>
        <taxon>Arabis</taxon>
    </lineage>
</organism>
<feature type="region of interest" description="Disordered" evidence="6">
    <location>
        <begin position="41"/>
        <end position="119"/>
    </location>
</feature>
<dbReference type="PROSITE" id="PS50888">
    <property type="entry name" value="BHLH"/>
    <property type="match status" value="1"/>
</dbReference>
<proteinExistence type="predicted"/>
<evidence type="ECO:0000256" key="2">
    <source>
        <dbReference type="ARBA" id="ARBA00023015"/>
    </source>
</evidence>
<dbReference type="GO" id="GO:0046983">
    <property type="term" value="F:protein dimerization activity"/>
    <property type="evidence" value="ECO:0007669"/>
    <property type="project" value="InterPro"/>
</dbReference>
<dbReference type="AlphaFoldDB" id="A0A565AYI7"/>
<dbReference type="SMART" id="SM00353">
    <property type="entry name" value="HLH"/>
    <property type="match status" value="1"/>
</dbReference>
<dbReference type="SUPFAM" id="SSF47459">
    <property type="entry name" value="HLH, helix-loop-helix DNA-binding domain"/>
    <property type="match status" value="1"/>
</dbReference>
<dbReference type="GO" id="GO:0003677">
    <property type="term" value="F:DNA binding"/>
    <property type="evidence" value="ECO:0007669"/>
    <property type="project" value="UniProtKB-KW"/>
</dbReference>
<keyword evidence="4" id="KW-0804">Transcription</keyword>
<dbReference type="PANTHER" id="PTHR45855:SF55">
    <property type="entry name" value="(RAPE) HYPOTHETICAL PROTEIN"/>
    <property type="match status" value="1"/>
</dbReference>
<gene>
    <name evidence="8" type="ORF">ANE_LOCUS4923</name>
</gene>
<feature type="domain" description="BHLH" evidence="7">
    <location>
        <begin position="104"/>
        <end position="153"/>
    </location>
</feature>
<keyword evidence="3" id="KW-0238">DNA-binding</keyword>
<name>A0A565AYI7_9BRAS</name>
<protein>
    <recommendedName>
        <fullName evidence="7">BHLH domain-containing protein</fullName>
    </recommendedName>
</protein>
<accession>A0A565AYI7</accession>
<sequence>MSMDKDRKSLQFWASILETLAGSSSGLRDDRYPEISPLLVMSTSTAIDPQPCNAPEDGDKEAGPEKASSKDGAKNVNEKSKGKEIVEGKENCAKEEGKSLGKRSRNETRNASEKRRRNNIRIKIEKLKQMTPRCTQKDISSTLDSVIDHIREMKLYVERQSAGPTLPLEMGMDFQVPWFPYMPPNVIMPFNGFTQGESSGRDHQIVPVTTKGLDNQPKSSKSM</sequence>
<dbReference type="InterPro" id="IPR011598">
    <property type="entry name" value="bHLH_dom"/>
</dbReference>
<dbReference type="Proteomes" id="UP000489600">
    <property type="component" value="Unassembled WGS sequence"/>
</dbReference>
<evidence type="ECO:0000256" key="1">
    <source>
        <dbReference type="ARBA" id="ARBA00004123"/>
    </source>
</evidence>
<evidence type="ECO:0000259" key="7">
    <source>
        <dbReference type="PROSITE" id="PS50888"/>
    </source>
</evidence>
<keyword evidence="9" id="KW-1185">Reference proteome</keyword>
<evidence type="ECO:0000313" key="8">
    <source>
        <dbReference type="EMBL" id="VVA94478.1"/>
    </source>
</evidence>
<dbReference type="Gene3D" id="4.10.280.10">
    <property type="entry name" value="Helix-loop-helix DNA-binding domain"/>
    <property type="match status" value="1"/>
</dbReference>
<dbReference type="InterPro" id="IPR031066">
    <property type="entry name" value="bHLH_ALC-like_plant"/>
</dbReference>
<dbReference type="EMBL" id="CABITT030000002">
    <property type="protein sequence ID" value="VVA94478.1"/>
    <property type="molecule type" value="Genomic_DNA"/>
</dbReference>
<dbReference type="PANTHER" id="PTHR45855">
    <property type="entry name" value="TRANSCRIPTION FACTOR PIF1-RELATED"/>
    <property type="match status" value="1"/>
</dbReference>
<dbReference type="OrthoDB" id="1074728at2759"/>
<evidence type="ECO:0000256" key="6">
    <source>
        <dbReference type="SAM" id="MobiDB-lite"/>
    </source>
</evidence>
<reference evidence="8" key="1">
    <citation type="submission" date="2019-07" db="EMBL/GenBank/DDBJ databases">
        <authorList>
            <person name="Dittberner H."/>
        </authorList>
    </citation>
    <scope>NUCLEOTIDE SEQUENCE [LARGE SCALE GENOMIC DNA]</scope>
</reference>